<dbReference type="EMBL" id="JAJEQR010000061">
    <property type="protein sequence ID" value="MCC2232328.1"/>
    <property type="molecule type" value="Genomic_DNA"/>
</dbReference>
<dbReference type="InterPro" id="IPR018062">
    <property type="entry name" value="HTH_AraC-typ_CS"/>
</dbReference>
<sequence length="534" mass="61031">MKDFYTIVIADDEEQLRHSLIRRIPWEEIGFQVVGEAENGIEALEQVERLEPDLLLTDIRMPFMSGIELAREAREICPTMQIAFLSGHDDFSYAQQAIQYNIISYMLKPISSAELTEELKRIKRKIDQRFEEFASSREQEEHGRQQEFLQPLILDAYQSSLPEREEELLKAAKNSGFLEGDTSSLQYAVLVVSLEDADGRNCTAQASVHAMDTIYAKYIHYYGSFFCSDRVVSLLATTKQGMDKYLHIIVEEISQSVRRIMGRKACIGVSRAVTSLSQCHEAYGEAMDAMSYARRSRNGAYFIADIERSDKMDHEAVQNELSQLEGLLRAGSAEELRNFLNQVFDRMEQEKVSPMGVQFILIQMIASAFRVLYALADGEAVRRLQDSFPLQMQALHEAHHMRPRLMDFFLGAQKLILEQRKKSGSVICDQALSIIEERYMDPDLSLVVISSEIAVSPNYLSALIKKSTGSTFIDLLTRRRIETAKELVIGTSMKVKEISERCGYNDQHYFSYCFKKYTGLSPGACRRQYEEQQS</sequence>
<dbReference type="PROSITE" id="PS00041">
    <property type="entry name" value="HTH_ARAC_FAMILY_1"/>
    <property type="match status" value="1"/>
</dbReference>
<feature type="modified residue" description="4-aspartylphosphate" evidence="10">
    <location>
        <position position="58"/>
    </location>
</feature>
<dbReference type="InterPro" id="IPR018060">
    <property type="entry name" value="HTH_AraC"/>
</dbReference>
<dbReference type="Proteomes" id="UP001198182">
    <property type="component" value="Unassembled WGS sequence"/>
</dbReference>
<dbReference type="PROSITE" id="PS50110">
    <property type="entry name" value="RESPONSE_REGULATORY"/>
    <property type="match status" value="1"/>
</dbReference>
<keyword evidence="4 10" id="KW-0597">Phosphoprotein</keyword>
<proteinExistence type="predicted"/>
<evidence type="ECO:0000256" key="5">
    <source>
        <dbReference type="ARBA" id="ARBA00023012"/>
    </source>
</evidence>
<dbReference type="PANTHER" id="PTHR42713">
    <property type="entry name" value="HISTIDINE KINASE-RELATED"/>
    <property type="match status" value="1"/>
</dbReference>
<comment type="function">
    <text evidence="9">May play the central regulatory role in sporulation. It may be an element of the effector pathway responsible for the activation of sporulation genes in response to nutritional stress. Spo0A may act in concert with spo0H (a sigma factor) to control the expression of some genes that are critical to the sporulation process.</text>
</comment>
<dbReference type="SUPFAM" id="SSF52172">
    <property type="entry name" value="CheY-like"/>
    <property type="match status" value="1"/>
</dbReference>
<protein>
    <recommendedName>
        <fullName evidence="2">Stage 0 sporulation protein A homolog</fullName>
    </recommendedName>
</protein>
<gene>
    <name evidence="13" type="ORF">LKD81_15240</name>
</gene>
<dbReference type="Pfam" id="PF00072">
    <property type="entry name" value="Response_reg"/>
    <property type="match status" value="1"/>
</dbReference>
<dbReference type="GO" id="GO:0003700">
    <property type="term" value="F:DNA-binding transcription factor activity"/>
    <property type="evidence" value="ECO:0007669"/>
    <property type="project" value="InterPro"/>
</dbReference>
<comment type="subcellular location">
    <subcellularLocation>
        <location evidence="1">Cytoplasm</location>
    </subcellularLocation>
</comment>
<evidence type="ECO:0000259" key="12">
    <source>
        <dbReference type="PROSITE" id="PS50110"/>
    </source>
</evidence>
<dbReference type="GO" id="GO:0043565">
    <property type="term" value="F:sequence-specific DNA binding"/>
    <property type="evidence" value="ECO:0007669"/>
    <property type="project" value="InterPro"/>
</dbReference>
<keyword evidence="5" id="KW-0902">Two-component regulatory system</keyword>
<evidence type="ECO:0000256" key="9">
    <source>
        <dbReference type="ARBA" id="ARBA00024867"/>
    </source>
</evidence>
<evidence type="ECO:0000313" key="14">
    <source>
        <dbReference type="Proteomes" id="UP001198182"/>
    </source>
</evidence>
<evidence type="ECO:0000256" key="3">
    <source>
        <dbReference type="ARBA" id="ARBA00022490"/>
    </source>
</evidence>
<keyword evidence="8" id="KW-0804">Transcription</keyword>
<dbReference type="PROSITE" id="PS01124">
    <property type="entry name" value="HTH_ARAC_FAMILY_2"/>
    <property type="match status" value="1"/>
</dbReference>
<dbReference type="GO" id="GO:0000160">
    <property type="term" value="P:phosphorelay signal transduction system"/>
    <property type="evidence" value="ECO:0007669"/>
    <property type="project" value="UniProtKB-KW"/>
</dbReference>
<dbReference type="SMART" id="SM00448">
    <property type="entry name" value="REC"/>
    <property type="match status" value="1"/>
</dbReference>
<evidence type="ECO:0000313" key="13">
    <source>
        <dbReference type="EMBL" id="MCC2232328.1"/>
    </source>
</evidence>
<dbReference type="SMART" id="SM00342">
    <property type="entry name" value="HTH_ARAC"/>
    <property type="match status" value="1"/>
</dbReference>
<dbReference type="Gene3D" id="3.40.50.2300">
    <property type="match status" value="1"/>
</dbReference>
<dbReference type="InterPro" id="IPR009057">
    <property type="entry name" value="Homeodomain-like_sf"/>
</dbReference>
<dbReference type="SUPFAM" id="SSF46689">
    <property type="entry name" value="Homeodomain-like"/>
    <property type="match status" value="1"/>
</dbReference>
<dbReference type="InterPro" id="IPR011006">
    <property type="entry name" value="CheY-like_superfamily"/>
</dbReference>
<reference evidence="13" key="1">
    <citation type="submission" date="2021-10" db="EMBL/GenBank/DDBJ databases">
        <title>Anaerobic single-cell dispensing facilitates the cultivation of human gut bacteria.</title>
        <authorList>
            <person name="Afrizal A."/>
        </authorList>
    </citation>
    <scope>NUCLEOTIDE SEQUENCE</scope>
    <source>
        <strain evidence="13">CLA-AA-H215</strain>
    </source>
</reference>
<dbReference type="RefSeq" id="WP_308454735.1">
    <property type="nucleotide sequence ID" value="NZ_JAJEQR010000061.1"/>
</dbReference>
<evidence type="ECO:0000256" key="1">
    <source>
        <dbReference type="ARBA" id="ARBA00004496"/>
    </source>
</evidence>
<comment type="caution">
    <text evidence="13">The sequence shown here is derived from an EMBL/GenBank/DDBJ whole genome shotgun (WGS) entry which is preliminary data.</text>
</comment>
<keyword evidence="7" id="KW-0238">DNA-binding</keyword>
<dbReference type="Pfam" id="PF12833">
    <property type="entry name" value="HTH_18"/>
    <property type="match status" value="1"/>
</dbReference>
<feature type="domain" description="Response regulatory" evidence="12">
    <location>
        <begin position="6"/>
        <end position="123"/>
    </location>
</feature>
<dbReference type="InterPro" id="IPR001789">
    <property type="entry name" value="Sig_transdc_resp-reg_receiver"/>
</dbReference>
<evidence type="ECO:0000256" key="7">
    <source>
        <dbReference type="ARBA" id="ARBA00023125"/>
    </source>
</evidence>
<organism evidence="13 14">
    <name type="scientific">Hominifimenecus microfluidus</name>
    <dbReference type="NCBI Taxonomy" id="2885348"/>
    <lineage>
        <taxon>Bacteria</taxon>
        <taxon>Bacillati</taxon>
        <taxon>Bacillota</taxon>
        <taxon>Clostridia</taxon>
        <taxon>Lachnospirales</taxon>
        <taxon>Lachnospiraceae</taxon>
        <taxon>Hominifimenecus</taxon>
    </lineage>
</organism>
<name>A0AAE3JGB0_9FIRM</name>
<dbReference type="CDD" id="cd17536">
    <property type="entry name" value="REC_YesN-like"/>
    <property type="match status" value="1"/>
</dbReference>
<keyword evidence="3" id="KW-0963">Cytoplasm</keyword>
<dbReference type="AlphaFoldDB" id="A0AAE3JGB0"/>
<dbReference type="GO" id="GO:0005737">
    <property type="term" value="C:cytoplasm"/>
    <property type="evidence" value="ECO:0007669"/>
    <property type="project" value="UniProtKB-SubCell"/>
</dbReference>
<evidence type="ECO:0000256" key="4">
    <source>
        <dbReference type="ARBA" id="ARBA00022553"/>
    </source>
</evidence>
<keyword evidence="14" id="KW-1185">Reference proteome</keyword>
<dbReference type="Gene3D" id="1.10.10.60">
    <property type="entry name" value="Homeodomain-like"/>
    <property type="match status" value="2"/>
</dbReference>
<evidence type="ECO:0000256" key="6">
    <source>
        <dbReference type="ARBA" id="ARBA00023015"/>
    </source>
</evidence>
<feature type="domain" description="HTH araC/xylS-type" evidence="11">
    <location>
        <begin position="429"/>
        <end position="528"/>
    </location>
</feature>
<accession>A0AAE3JGB0</accession>
<dbReference type="PANTHER" id="PTHR42713:SF3">
    <property type="entry name" value="TRANSCRIPTIONAL REGULATORY PROTEIN HPTR"/>
    <property type="match status" value="1"/>
</dbReference>
<dbReference type="InterPro" id="IPR051552">
    <property type="entry name" value="HptR"/>
</dbReference>
<evidence type="ECO:0000256" key="8">
    <source>
        <dbReference type="ARBA" id="ARBA00023163"/>
    </source>
</evidence>
<keyword evidence="6" id="KW-0805">Transcription regulation</keyword>
<evidence type="ECO:0000256" key="10">
    <source>
        <dbReference type="PROSITE-ProRule" id="PRU00169"/>
    </source>
</evidence>
<evidence type="ECO:0000259" key="11">
    <source>
        <dbReference type="PROSITE" id="PS01124"/>
    </source>
</evidence>
<evidence type="ECO:0000256" key="2">
    <source>
        <dbReference type="ARBA" id="ARBA00018672"/>
    </source>
</evidence>